<evidence type="ECO:0000313" key="6">
    <source>
        <dbReference type="EMBL" id="ASW44092.1"/>
    </source>
</evidence>
<reference evidence="6 7" key="1">
    <citation type="submission" date="2016-08" db="EMBL/GenBank/DDBJ databases">
        <title>Complete Genome Sequence Of The Indigo Reducing Clostridium isatidis DSM15098.</title>
        <authorList>
            <person name="Little G.T."/>
            <person name="Minton N.P."/>
        </authorList>
    </citation>
    <scope>NUCLEOTIDE SEQUENCE [LARGE SCALE GENOMIC DNA]</scope>
    <source>
        <strain evidence="6 7">DSM 15098</strain>
    </source>
</reference>
<dbReference type="GO" id="GO:0003677">
    <property type="term" value="F:DNA binding"/>
    <property type="evidence" value="ECO:0007669"/>
    <property type="project" value="UniProtKB-KW"/>
</dbReference>
<dbReference type="PROSITE" id="PS50931">
    <property type="entry name" value="HTH_LYSR"/>
    <property type="match status" value="1"/>
</dbReference>
<feature type="domain" description="HTH lysR-type" evidence="5">
    <location>
        <begin position="1"/>
        <end position="58"/>
    </location>
</feature>
<dbReference type="InterPro" id="IPR036390">
    <property type="entry name" value="WH_DNA-bd_sf"/>
</dbReference>
<dbReference type="CDD" id="cd05466">
    <property type="entry name" value="PBP2_LTTR_substrate"/>
    <property type="match status" value="1"/>
</dbReference>
<dbReference type="InterPro" id="IPR005119">
    <property type="entry name" value="LysR_subst-bd"/>
</dbReference>
<dbReference type="Pfam" id="PF03466">
    <property type="entry name" value="LysR_substrate"/>
    <property type="match status" value="1"/>
</dbReference>
<dbReference type="GO" id="GO:0003700">
    <property type="term" value="F:DNA-binding transcription factor activity"/>
    <property type="evidence" value="ECO:0007669"/>
    <property type="project" value="InterPro"/>
</dbReference>
<evidence type="ECO:0000256" key="1">
    <source>
        <dbReference type="ARBA" id="ARBA00009437"/>
    </source>
</evidence>
<evidence type="ECO:0000256" key="3">
    <source>
        <dbReference type="ARBA" id="ARBA00023125"/>
    </source>
</evidence>
<protein>
    <submittedName>
        <fullName evidence="6">LysR family transcriptional regulator</fullName>
    </submittedName>
</protein>
<dbReference type="SUPFAM" id="SSF53850">
    <property type="entry name" value="Periplasmic binding protein-like II"/>
    <property type="match status" value="1"/>
</dbReference>
<dbReference type="FunFam" id="1.10.10.10:FF:000001">
    <property type="entry name" value="LysR family transcriptional regulator"/>
    <property type="match status" value="1"/>
</dbReference>
<name>A0A343JEY4_9CLOT</name>
<dbReference type="SUPFAM" id="SSF46785">
    <property type="entry name" value="Winged helix' DNA-binding domain"/>
    <property type="match status" value="1"/>
</dbReference>
<dbReference type="Gene3D" id="1.10.10.10">
    <property type="entry name" value="Winged helix-like DNA-binding domain superfamily/Winged helix DNA-binding domain"/>
    <property type="match status" value="1"/>
</dbReference>
<gene>
    <name evidence="6" type="ORF">BEN51_11560</name>
</gene>
<keyword evidence="7" id="KW-1185">Reference proteome</keyword>
<dbReference type="AlphaFoldDB" id="A0A343JEY4"/>
<dbReference type="RefSeq" id="WP_119866217.1">
    <property type="nucleotide sequence ID" value="NZ_CP016786.1"/>
</dbReference>
<dbReference type="KEGG" id="cia:BEN51_11560"/>
<dbReference type="Gene3D" id="3.40.190.290">
    <property type="match status" value="1"/>
</dbReference>
<dbReference type="EMBL" id="CP016786">
    <property type="protein sequence ID" value="ASW44092.1"/>
    <property type="molecule type" value="Genomic_DNA"/>
</dbReference>
<proteinExistence type="inferred from homology"/>
<organism evidence="6 7">
    <name type="scientific">Clostridium isatidis</name>
    <dbReference type="NCBI Taxonomy" id="182773"/>
    <lineage>
        <taxon>Bacteria</taxon>
        <taxon>Bacillati</taxon>
        <taxon>Bacillota</taxon>
        <taxon>Clostridia</taxon>
        <taxon>Eubacteriales</taxon>
        <taxon>Clostridiaceae</taxon>
        <taxon>Clostridium</taxon>
    </lineage>
</organism>
<dbReference type="InterPro" id="IPR000847">
    <property type="entry name" value="LysR_HTH_N"/>
</dbReference>
<evidence type="ECO:0000256" key="2">
    <source>
        <dbReference type="ARBA" id="ARBA00023015"/>
    </source>
</evidence>
<dbReference type="PRINTS" id="PR00039">
    <property type="entry name" value="HTHLYSR"/>
</dbReference>
<accession>A0A343JEY4</accession>
<keyword evidence="3" id="KW-0238">DNA-binding</keyword>
<dbReference type="PANTHER" id="PTHR30126">
    <property type="entry name" value="HTH-TYPE TRANSCRIPTIONAL REGULATOR"/>
    <property type="match status" value="1"/>
</dbReference>
<dbReference type="Proteomes" id="UP000264883">
    <property type="component" value="Chromosome"/>
</dbReference>
<evidence type="ECO:0000256" key="4">
    <source>
        <dbReference type="ARBA" id="ARBA00023163"/>
    </source>
</evidence>
<keyword evidence="4" id="KW-0804">Transcription</keyword>
<evidence type="ECO:0000313" key="7">
    <source>
        <dbReference type="Proteomes" id="UP000264883"/>
    </source>
</evidence>
<dbReference type="Pfam" id="PF00126">
    <property type="entry name" value="HTH_1"/>
    <property type="match status" value="1"/>
</dbReference>
<dbReference type="InterPro" id="IPR036388">
    <property type="entry name" value="WH-like_DNA-bd_sf"/>
</dbReference>
<keyword evidence="2" id="KW-0805">Transcription regulation</keyword>
<dbReference type="OrthoDB" id="119203at2"/>
<sequence>MNLDSLNYFYEVAKAKSISNVAKNFHISQSALSQQIAKLENYLGIKLFNRNNKGVTLTSEGEILFKYSETIISILNRMRQELYNSINEKKSVNIDCIEPLSYKILSSTLPKLKNKFPTYKMNLNIISDSHINKGDISLGYKKPLKEEGIITKLIGYDEIILIANINFNKDSISIEELFELPLILIDDKNTLDNTILDRLNSTANDFKKFNIIFSTNSFLAAVNGVINSDALTFIPKTIYKDFNEPLIKKIKIENFSASLPVYISYLESYYQINSDFVKSFKNTIKKHLNN</sequence>
<comment type="similarity">
    <text evidence="1">Belongs to the LysR transcriptional regulatory family.</text>
</comment>
<evidence type="ECO:0000259" key="5">
    <source>
        <dbReference type="PROSITE" id="PS50931"/>
    </source>
</evidence>